<dbReference type="PRINTS" id="PR00662">
    <property type="entry name" value="G6PISOMERASE"/>
</dbReference>
<evidence type="ECO:0000256" key="1">
    <source>
        <dbReference type="ARBA" id="ARBA00004926"/>
    </source>
</evidence>
<evidence type="ECO:0000256" key="5">
    <source>
        <dbReference type="ARBA" id="ARBA00023235"/>
    </source>
</evidence>
<gene>
    <name evidence="7" type="primary">pgi</name>
    <name evidence="10" type="ORF">FHP08_06470</name>
</gene>
<dbReference type="InterPro" id="IPR023096">
    <property type="entry name" value="G6P_Isomerase_C"/>
</dbReference>
<accession>A0A5C8P1K2</accession>
<evidence type="ECO:0000256" key="2">
    <source>
        <dbReference type="ARBA" id="ARBA00006604"/>
    </source>
</evidence>
<evidence type="ECO:0000256" key="4">
    <source>
        <dbReference type="ARBA" id="ARBA00023152"/>
    </source>
</evidence>
<dbReference type="GO" id="GO:0004347">
    <property type="term" value="F:glucose-6-phosphate isomerase activity"/>
    <property type="evidence" value="ECO:0007669"/>
    <property type="project" value="UniProtKB-UniRule"/>
</dbReference>
<evidence type="ECO:0000313" key="11">
    <source>
        <dbReference type="Proteomes" id="UP000321548"/>
    </source>
</evidence>
<reference evidence="10 11" key="1">
    <citation type="submission" date="2019-06" db="EMBL/GenBank/DDBJ databases">
        <title>Quisquiliibacterium sp. nov., isolated from a maize field.</title>
        <authorList>
            <person name="Lin S.-Y."/>
            <person name="Tsai C.-F."/>
            <person name="Young C.-C."/>
        </authorList>
    </citation>
    <scope>NUCLEOTIDE SEQUENCE [LARGE SCALE GENOMIC DNA]</scope>
    <source>
        <strain evidence="10 11">CC-CFT501</strain>
    </source>
</reference>
<dbReference type="GO" id="GO:0048029">
    <property type="term" value="F:monosaccharide binding"/>
    <property type="evidence" value="ECO:0007669"/>
    <property type="project" value="TreeGrafter"/>
</dbReference>
<dbReference type="PROSITE" id="PS00174">
    <property type="entry name" value="P_GLUCOSE_ISOMERASE_2"/>
    <property type="match status" value="1"/>
</dbReference>
<evidence type="ECO:0000256" key="9">
    <source>
        <dbReference type="SAM" id="MobiDB-lite"/>
    </source>
</evidence>
<dbReference type="PANTHER" id="PTHR11469">
    <property type="entry name" value="GLUCOSE-6-PHOSPHATE ISOMERASE"/>
    <property type="match status" value="1"/>
</dbReference>
<dbReference type="CDD" id="cd05016">
    <property type="entry name" value="SIS_PGI_2"/>
    <property type="match status" value="1"/>
</dbReference>
<dbReference type="GO" id="GO:0051156">
    <property type="term" value="P:glucose 6-phosphate metabolic process"/>
    <property type="evidence" value="ECO:0007669"/>
    <property type="project" value="TreeGrafter"/>
</dbReference>
<keyword evidence="5 7" id="KW-0413">Isomerase</keyword>
<dbReference type="EC" id="5.3.1.9" evidence="7"/>
<dbReference type="PROSITE" id="PS00765">
    <property type="entry name" value="P_GLUCOSE_ISOMERASE_1"/>
    <property type="match status" value="1"/>
</dbReference>
<dbReference type="UniPathway" id="UPA00138"/>
<feature type="active site" evidence="7">
    <location>
        <position position="599"/>
    </location>
</feature>
<dbReference type="GO" id="GO:0097367">
    <property type="term" value="F:carbohydrate derivative binding"/>
    <property type="evidence" value="ECO:0007669"/>
    <property type="project" value="InterPro"/>
</dbReference>
<organism evidence="10 11">
    <name type="scientific">Zeimonas arvi</name>
    <dbReference type="NCBI Taxonomy" id="2498847"/>
    <lineage>
        <taxon>Bacteria</taxon>
        <taxon>Pseudomonadati</taxon>
        <taxon>Pseudomonadota</taxon>
        <taxon>Betaproteobacteria</taxon>
        <taxon>Burkholderiales</taxon>
        <taxon>Burkholderiaceae</taxon>
        <taxon>Zeimonas</taxon>
    </lineage>
</organism>
<comment type="catalytic activity">
    <reaction evidence="6 7 8">
        <text>alpha-D-glucose 6-phosphate = beta-D-fructose 6-phosphate</text>
        <dbReference type="Rhea" id="RHEA:11816"/>
        <dbReference type="ChEBI" id="CHEBI:57634"/>
        <dbReference type="ChEBI" id="CHEBI:58225"/>
        <dbReference type="EC" id="5.3.1.9"/>
    </reaction>
</comment>
<evidence type="ECO:0000256" key="8">
    <source>
        <dbReference type="RuleBase" id="RU000612"/>
    </source>
</evidence>
<keyword evidence="3 7" id="KW-0312">Gluconeogenesis</keyword>
<dbReference type="InterPro" id="IPR018189">
    <property type="entry name" value="Phosphoglucose_isomerase_CS"/>
</dbReference>
<feature type="active site" evidence="7">
    <location>
        <position position="467"/>
    </location>
</feature>
<comment type="function">
    <text evidence="7">Catalyzes the reversible isomerization of glucose-6-phosphate to fructose-6-phosphate.</text>
</comment>
<dbReference type="CDD" id="cd05015">
    <property type="entry name" value="SIS_PGI_1"/>
    <property type="match status" value="1"/>
</dbReference>
<dbReference type="SUPFAM" id="SSF53697">
    <property type="entry name" value="SIS domain"/>
    <property type="match status" value="1"/>
</dbReference>
<dbReference type="GO" id="GO:0006096">
    <property type="term" value="P:glycolytic process"/>
    <property type="evidence" value="ECO:0007669"/>
    <property type="project" value="UniProtKB-UniRule"/>
</dbReference>
<dbReference type="PROSITE" id="PS51463">
    <property type="entry name" value="P_GLUCOSE_ISOMERASE_3"/>
    <property type="match status" value="1"/>
</dbReference>
<evidence type="ECO:0000256" key="6">
    <source>
        <dbReference type="ARBA" id="ARBA00029321"/>
    </source>
</evidence>
<name>A0A5C8P1K2_9BURK</name>
<comment type="subcellular location">
    <subcellularLocation>
        <location evidence="7">Cytoplasm</location>
    </subcellularLocation>
</comment>
<dbReference type="AlphaFoldDB" id="A0A5C8P1K2"/>
<dbReference type="Proteomes" id="UP000321548">
    <property type="component" value="Unassembled WGS sequence"/>
</dbReference>
<dbReference type="UniPathway" id="UPA00109">
    <property type="reaction ID" value="UER00181"/>
</dbReference>
<dbReference type="GO" id="GO:0006094">
    <property type="term" value="P:gluconeogenesis"/>
    <property type="evidence" value="ECO:0007669"/>
    <property type="project" value="UniProtKB-UniRule"/>
</dbReference>
<dbReference type="InterPro" id="IPR046348">
    <property type="entry name" value="SIS_dom_sf"/>
</dbReference>
<evidence type="ECO:0000256" key="7">
    <source>
        <dbReference type="HAMAP-Rule" id="MF_00473"/>
    </source>
</evidence>
<keyword evidence="4 7" id="KW-0324">Glycolysis</keyword>
<keyword evidence="7" id="KW-0963">Cytoplasm</keyword>
<keyword evidence="11" id="KW-1185">Reference proteome</keyword>
<comment type="pathway">
    <text evidence="1 7 8">Carbohydrate degradation; glycolysis; D-glyceraldehyde 3-phosphate and glycerone phosphate from D-glucose: step 2/4.</text>
</comment>
<sequence length="649" mass="69183">MRPTAGLRTAGTQRDCRPRSCPNWRAARSRRYTSPATSESERTLKRRQETEPGNPGQPRSPDPDGAWQAAWTAVERQAAACRALRIDGLFDSEPERLDRFCVEAAGLWLDLSRNRLPESGLDALLALVDAAGVPAWRDAMFAGHAINGTEGRPALHVALRCPHGRHRDVAGPAVDAGTQPRPDPLTAPLKVGDEDIRAVVRNTLDRMRAFAEAVRDGAWRGATGRPITDIVNVGIGGSHLGPELACGALASLGHPRLRTHFLSNVDPDAWQRLARELDPASTLAIVASKSWRTQETAMNALAVREWLLAGGVPEDGLHRHFVGVTANVAGARAFGLSDDTIFPFGDWVGGRYSLWSAIGLPVMLQIGSGAFDALLAGAHAMDRHFADAPPARNAPILLALVSLWNGLVHPGCTEVIAPYSDALARLPAWLQQLQMESNGKRVDRHGNPVAYDTAPACWGEPGTGAQHSFFQALHQGTRIHPIDFVVPVPDAGLGKAASERPEGGAPLADSGAPSRAATLLANAIAQAEALMRGREPAPGDPLGPHRECPGNRPSNTILLDALTPASLGALLALYEHKTVTLGWLWRIDSFDQWGVELGKTLAARIEPLLADDGAPDAASEGASGVAALSPPSLALLARIRAIRARRRQG</sequence>
<evidence type="ECO:0000313" key="10">
    <source>
        <dbReference type="EMBL" id="TXL67248.1"/>
    </source>
</evidence>
<comment type="similarity">
    <text evidence="2 7 8">Belongs to the GPI family.</text>
</comment>
<dbReference type="InterPro" id="IPR035482">
    <property type="entry name" value="SIS_PGI_2"/>
</dbReference>
<feature type="active site" description="Proton donor" evidence="7">
    <location>
        <position position="436"/>
    </location>
</feature>
<dbReference type="EMBL" id="VDUY01000002">
    <property type="protein sequence ID" value="TXL67248.1"/>
    <property type="molecule type" value="Genomic_DNA"/>
</dbReference>
<dbReference type="OrthoDB" id="140919at2"/>
<comment type="pathway">
    <text evidence="7">Carbohydrate biosynthesis; gluconeogenesis.</text>
</comment>
<dbReference type="Gene3D" id="3.40.50.10490">
    <property type="entry name" value="Glucose-6-phosphate isomerase like protein, domain 1"/>
    <property type="match status" value="2"/>
</dbReference>
<feature type="compositionally biased region" description="Basic and acidic residues" evidence="9">
    <location>
        <begin position="39"/>
        <end position="50"/>
    </location>
</feature>
<dbReference type="GO" id="GO:0005829">
    <property type="term" value="C:cytosol"/>
    <property type="evidence" value="ECO:0007669"/>
    <property type="project" value="TreeGrafter"/>
</dbReference>
<dbReference type="InterPro" id="IPR001672">
    <property type="entry name" value="G6P_Isomerase"/>
</dbReference>
<dbReference type="Pfam" id="PF00342">
    <property type="entry name" value="PGI"/>
    <property type="match status" value="1"/>
</dbReference>
<dbReference type="HAMAP" id="MF_00473">
    <property type="entry name" value="G6P_isomerase"/>
    <property type="match status" value="1"/>
</dbReference>
<dbReference type="NCBIfam" id="NF001211">
    <property type="entry name" value="PRK00179.1"/>
    <property type="match status" value="1"/>
</dbReference>
<feature type="region of interest" description="Disordered" evidence="9">
    <location>
        <begin position="1"/>
        <end position="66"/>
    </location>
</feature>
<comment type="caution">
    <text evidence="10">The sequence shown here is derived from an EMBL/GenBank/DDBJ whole genome shotgun (WGS) entry which is preliminary data.</text>
</comment>
<dbReference type="Gene3D" id="1.10.1390.10">
    <property type="match status" value="1"/>
</dbReference>
<dbReference type="InterPro" id="IPR035476">
    <property type="entry name" value="SIS_PGI_1"/>
</dbReference>
<proteinExistence type="inferred from homology"/>
<feature type="region of interest" description="Disordered" evidence="9">
    <location>
        <begin position="493"/>
        <end position="512"/>
    </location>
</feature>
<evidence type="ECO:0000256" key="3">
    <source>
        <dbReference type="ARBA" id="ARBA00022432"/>
    </source>
</evidence>
<protein>
    <recommendedName>
        <fullName evidence="7">Glucose-6-phosphate isomerase</fullName>
        <shortName evidence="7">GPI</shortName>
        <ecNumber evidence="7">5.3.1.9</ecNumber>
    </recommendedName>
    <alternativeName>
        <fullName evidence="7">Phosphoglucose isomerase</fullName>
        <shortName evidence="7">PGI</shortName>
    </alternativeName>
    <alternativeName>
        <fullName evidence="7">Phosphohexose isomerase</fullName>
        <shortName evidence="7">PHI</shortName>
    </alternativeName>
</protein>
<dbReference type="PANTHER" id="PTHR11469:SF1">
    <property type="entry name" value="GLUCOSE-6-PHOSPHATE ISOMERASE"/>
    <property type="match status" value="1"/>
</dbReference>